<dbReference type="InterPro" id="IPR050921">
    <property type="entry name" value="T4SS_GSP_E_ATPase"/>
</dbReference>
<proteinExistence type="inferred from homology"/>
<dbReference type="PANTHER" id="PTHR30486">
    <property type="entry name" value="TWITCHING MOTILITY PROTEIN PILT"/>
    <property type="match status" value="1"/>
</dbReference>
<dbReference type="Gene3D" id="3.30.450.380">
    <property type="match status" value="1"/>
</dbReference>
<organism evidence="3 4">
    <name type="scientific">Natronomonas salsuginis</name>
    <dbReference type="NCBI Taxonomy" id="2217661"/>
    <lineage>
        <taxon>Archaea</taxon>
        <taxon>Methanobacteriati</taxon>
        <taxon>Methanobacteriota</taxon>
        <taxon>Stenosarchaea group</taxon>
        <taxon>Halobacteria</taxon>
        <taxon>Halobacteriales</taxon>
        <taxon>Natronomonadaceae</taxon>
        <taxon>Natronomonas</taxon>
    </lineage>
</organism>
<feature type="domain" description="Bacterial type II secretion system protein E" evidence="2">
    <location>
        <begin position="400"/>
        <end position="566"/>
    </location>
</feature>
<name>A0A4U5JAY1_9EURY</name>
<evidence type="ECO:0000259" key="2">
    <source>
        <dbReference type="Pfam" id="PF00437"/>
    </source>
</evidence>
<accession>A0A4U5JAY1</accession>
<evidence type="ECO:0000313" key="3">
    <source>
        <dbReference type="EMBL" id="TKR25964.1"/>
    </source>
</evidence>
<dbReference type="SUPFAM" id="SSF52540">
    <property type="entry name" value="P-loop containing nucleoside triphosphate hydrolases"/>
    <property type="match status" value="1"/>
</dbReference>
<evidence type="ECO:0000313" key="4">
    <source>
        <dbReference type="Proteomes" id="UP000308037"/>
    </source>
</evidence>
<keyword evidence="4" id="KW-1185">Reference proteome</keyword>
<dbReference type="Gene3D" id="3.40.50.300">
    <property type="entry name" value="P-loop containing nucleotide triphosphate hydrolases"/>
    <property type="match status" value="1"/>
</dbReference>
<dbReference type="PANTHER" id="PTHR30486:SF14">
    <property type="entry name" value="FLAGELLA ACCESSORY PROTEIN I"/>
    <property type="match status" value="1"/>
</dbReference>
<dbReference type="Pfam" id="PF00437">
    <property type="entry name" value="T2SSE"/>
    <property type="match status" value="1"/>
</dbReference>
<dbReference type="RefSeq" id="WP_137275866.1">
    <property type="nucleotide sequence ID" value="NZ_QKNX01000002.1"/>
</dbReference>
<dbReference type="OrthoDB" id="262046at2157"/>
<comment type="similarity">
    <text evidence="1">Belongs to the GSP E family.</text>
</comment>
<comment type="caution">
    <text evidence="3">The sequence shown here is derived from an EMBL/GenBank/DDBJ whole genome shotgun (WGS) entry which is preliminary data.</text>
</comment>
<reference evidence="3 4" key="1">
    <citation type="submission" date="2019-04" db="EMBL/GenBank/DDBJ databases">
        <title>Natronomonas sp. F20-122 a newhaloarchaeon isolated from a saline saltern of Isla Bacuta, Huelva, Spain.</title>
        <authorList>
            <person name="Duran-Viseras A."/>
            <person name="Sanchez-Porro C."/>
            <person name="Ventosa A."/>
        </authorList>
    </citation>
    <scope>NUCLEOTIDE SEQUENCE [LARGE SCALE GENOMIC DNA]</scope>
    <source>
        <strain evidence="3 4">F20-122</strain>
    </source>
</reference>
<evidence type="ECO:0000256" key="1">
    <source>
        <dbReference type="ARBA" id="ARBA00006611"/>
    </source>
</evidence>
<dbReference type="AlphaFoldDB" id="A0A4U5JAY1"/>
<sequence>MGDHIPIVSAPVPPDDREAWYAPDVYDQYEVVPGVVATVEADGGEFVYAVREPSLSAAHTADLRAITEHFAGAKLRRPRTREGTAARFEAGFGQRYERIIDRLTSSRPAGRRRVDYHALAELRCLGRLTPHALDAAVEISDDTGEELAVHLTDYAPATTGIEDAAFAERFTAERIERYTVEFAGYELPVVRYRERVLGGDPFERKYAVLEPDLLPGDDELIAECKAEIWDGGIEGLDDDAAFENRLRAVHERSRQLVSRRLAARNAGEWVRTLGRRVRAALAAYGLAVPSVDRRFADGRVDDLVYYVLRDLVGYGQLTVPIFDPNLEDIEANRVGERIKVVPRGSGREPTNLVFESEAAFVNVVTQLAADDGIELSANRPTATLTVDPDGIEQPMRCAVALPAVSEGGPYVSIRKQAPEALTPVDLIESDSMPTELVTLLWMLYEHAGVVLFSGPTGAGKTTLLNAHLPFVRYDARPISIDGGSGEVLVPHETGVSLVTREHRDEFKHVSVSDLMDETGDLNPDIEVIAEIDSPASFGTFGAALRTGHGVLGTTRAASVGALLDRIGAQVPAHLLSKIDLIVVPASVEGDRHVETAVEVLSEEEAERLDGATETIATTGGAIHYNRVVDRTADGDWEFAYRHPKLGDPTSTQACRTLERLAARTDRPLADVEAEFHRKHGYVEYLVREGISDRDALFGFLNDLRTNEAATIERIHRQRAGADE</sequence>
<protein>
    <submittedName>
        <fullName evidence="3">Secretion system protein</fullName>
    </submittedName>
</protein>
<dbReference type="GO" id="GO:0016887">
    <property type="term" value="F:ATP hydrolysis activity"/>
    <property type="evidence" value="ECO:0007669"/>
    <property type="project" value="InterPro"/>
</dbReference>
<dbReference type="InterPro" id="IPR027417">
    <property type="entry name" value="P-loop_NTPase"/>
</dbReference>
<dbReference type="EMBL" id="QKNX01000002">
    <property type="protein sequence ID" value="TKR25964.1"/>
    <property type="molecule type" value="Genomic_DNA"/>
</dbReference>
<dbReference type="Proteomes" id="UP000308037">
    <property type="component" value="Unassembled WGS sequence"/>
</dbReference>
<dbReference type="InterPro" id="IPR001482">
    <property type="entry name" value="T2SS/T4SS_dom"/>
</dbReference>
<gene>
    <name evidence="3" type="ORF">DM868_05570</name>
</gene>